<dbReference type="InterPro" id="IPR003593">
    <property type="entry name" value="AAA+_ATPase"/>
</dbReference>
<dbReference type="PANTHER" id="PTHR19241">
    <property type="entry name" value="ATP-BINDING CASSETTE TRANSPORTER"/>
    <property type="match status" value="1"/>
</dbReference>
<reference evidence="12" key="1">
    <citation type="submission" date="2021-07" db="EMBL/GenBank/DDBJ databases">
        <title>Elsinoe batatas strain:CRI-CJ2 Genome sequencing and assembly.</title>
        <authorList>
            <person name="Huang L."/>
        </authorList>
    </citation>
    <scope>NUCLEOTIDE SEQUENCE</scope>
    <source>
        <strain evidence="12">CRI-CJ2</strain>
    </source>
</reference>
<evidence type="ECO:0000256" key="8">
    <source>
        <dbReference type="ARBA" id="ARBA00023136"/>
    </source>
</evidence>
<evidence type="ECO:0000313" key="13">
    <source>
        <dbReference type="Proteomes" id="UP000809789"/>
    </source>
</evidence>
<feature type="domain" description="ABC transporter" evidence="11">
    <location>
        <begin position="27"/>
        <end position="274"/>
    </location>
</feature>
<sequence length="1357" mass="148891">MPPTKQKEPAKDRQSLPSQQTPNKRSTKTNSASQPRQDGSPAVPEISGMVKPGEMLLVLGAPSSGCSTFMKTITGQTQGLSVKEGSSLNFQGLSLTDVQGSCRGEVIYVAENDAHLSDLTVADTLCFAARMRTPRCIPGGVSPNFWAVHLSEVIMAIYGLTDLADVQMGDDSSSVLSSDERRVVSIAEVALSGAPIQAWDNTTRGLDSHSVLEFCKDLRLGSDLLQHCNIVSLYQASEDMFDKVLLIHEGRQLYFGKTKDARKYFEQMGFECAPGVSTADFLTSVTSEAERKVRRSFHGLVPRSADDFATLWQDSLERQNLLRDVYKWEEKFPIGGHSSRDFVASKNAQQAKGTRSTSPYILSFGQQVKMCLWRDILQQKTAPLSHLLPVVVNTILGLVIGSVFYNLPFGTVTFFSRGVLFFLTLLISILNSPNEIFQLHSRRNAIEKHRRHALYHPSAEALASTFGSIPLKVLNTTCFSIPLYFLANLRRESAAFFFFFLVSFIMSITLSSMFRTVGSIVLNTTLASIPSTFCILVMVTYSGLPIPTSYMPVWSSWLKYANPVSYAFESLMVNEFAGRGFPCSQHVPGYGNRALGQQICDVPGSVVGASIVSGDVYLGTVYGFRENNKWMSVGIVLVFMVGFLISYLLAAELVSPSKGKNEIIVFPRKRKQVVRFASTNDEESVKEMSTISTGRPRGMSGASAVSTEMVKHNGSTLHWQNLCYDVKDGKETKRLLDHVDGWIKSGTLTAVMGVPGSGKTTLLEALASRTKIGLVSGDILVEGSQPNAAFQRSLGYAQQQDIHLETSTVREVLRFSALLRQPRSVPKQEKLAYVEQVLVMLDMEELAEATIGAHEEGLNVEQKKRVTIGIELAAKPDLLLFLDEPTTGLDSQTAWGICNLLRKLANAGQAILCSIQEPSTTQFRNFDRLLLLQDDGKTVYFGEIGDDASRLKSYFERHCAVRCRSGENPAEWVTRVINDEAGPKSKHGRIDWHGTWKRSPEYYWVQEELERLKAVRRTSSAADHTLSRSGMPKPVKHDRYAASWGTQFVQVTRRVLQHYWRSPKYIYTKLILGAMIGLFVGISFYRLRNTQQGAENQIFSIFVLLASSLPLLQLHPRSTASPSTPGIHPSLPPLASITADLLSSLPLSLLLPLTFLLPLSLPSTPSSTSNLLLPAALLALAPLYLCSLSLLFSTIPGPSVRRLLGTAVWVVLLLFSGVPASTEAMPGVWGFVGYINPLRGVMEGVLEGVLMGREVSCSDSEVVRFALPGGLGGGTGSCATYMQRWVGDRGGYVVDDVMGVGGKRECAFCQARTGGEVLRGFGLGEGRGWWGVRVVLGAMGVNWVVVVGVGCWRGGRR</sequence>
<dbReference type="InterPro" id="IPR013525">
    <property type="entry name" value="ABC2_TM"/>
</dbReference>
<feature type="compositionally biased region" description="Polar residues" evidence="9">
    <location>
        <begin position="15"/>
        <end position="37"/>
    </location>
</feature>
<name>A0A8K0L7M9_9PEZI</name>
<feature type="compositionally biased region" description="Basic and acidic residues" evidence="9">
    <location>
        <begin position="1"/>
        <end position="14"/>
    </location>
</feature>
<keyword evidence="6" id="KW-0067">ATP-binding</keyword>
<comment type="subcellular location">
    <subcellularLocation>
        <location evidence="1">Membrane</location>
        <topology evidence="1">Multi-pass membrane protein</topology>
    </subcellularLocation>
</comment>
<evidence type="ECO:0000259" key="11">
    <source>
        <dbReference type="PROSITE" id="PS50893"/>
    </source>
</evidence>
<feature type="transmembrane region" description="Helical" evidence="10">
    <location>
        <begin position="526"/>
        <end position="544"/>
    </location>
</feature>
<feature type="transmembrane region" description="Helical" evidence="10">
    <location>
        <begin position="1203"/>
        <end position="1222"/>
    </location>
</feature>
<accession>A0A8K0L7M9</accession>
<feature type="region of interest" description="Disordered" evidence="9">
    <location>
        <begin position="1"/>
        <end position="47"/>
    </location>
</feature>
<dbReference type="Proteomes" id="UP000809789">
    <property type="component" value="Unassembled WGS sequence"/>
</dbReference>
<feature type="transmembrane region" description="Helical" evidence="10">
    <location>
        <begin position="1171"/>
        <end position="1191"/>
    </location>
</feature>
<evidence type="ECO:0000313" key="12">
    <source>
        <dbReference type="EMBL" id="KAG8631234.1"/>
    </source>
</evidence>
<comment type="similarity">
    <text evidence="2">Belongs to the ABC transporter superfamily. ABCG family. PDR (TC 3.A.1.205) subfamily.</text>
</comment>
<evidence type="ECO:0000256" key="7">
    <source>
        <dbReference type="ARBA" id="ARBA00022989"/>
    </source>
</evidence>
<dbReference type="Pfam" id="PF06422">
    <property type="entry name" value="PDR_CDR"/>
    <property type="match status" value="1"/>
</dbReference>
<dbReference type="GO" id="GO:0140359">
    <property type="term" value="F:ABC-type transporter activity"/>
    <property type="evidence" value="ECO:0007669"/>
    <property type="project" value="InterPro"/>
</dbReference>
<feature type="transmembrane region" description="Helical" evidence="10">
    <location>
        <begin position="1330"/>
        <end position="1352"/>
    </location>
</feature>
<dbReference type="OrthoDB" id="66620at2759"/>
<keyword evidence="7 10" id="KW-1133">Transmembrane helix</keyword>
<keyword evidence="5" id="KW-0547">Nucleotide-binding</keyword>
<dbReference type="InterPro" id="IPR034003">
    <property type="entry name" value="ABCG_PDR_2"/>
</dbReference>
<protein>
    <recommendedName>
        <fullName evidence="11">ABC transporter domain-containing protein</fullName>
    </recommendedName>
</protein>
<evidence type="ECO:0000256" key="5">
    <source>
        <dbReference type="ARBA" id="ARBA00022741"/>
    </source>
</evidence>
<feature type="transmembrane region" description="Helical" evidence="10">
    <location>
        <begin position="1066"/>
        <end position="1085"/>
    </location>
</feature>
<gene>
    <name evidence="12" type="ORF">KVT40_000374</name>
</gene>
<dbReference type="CDD" id="cd03232">
    <property type="entry name" value="ABCG_PDR_domain2"/>
    <property type="match status" value="1"/>
</dbReference>
<dbReference type="Gene3D" id="3.40.50.300">
    <property type="entry name" value="P-loop containing nucleotide triphosphate hydrolases"/>
    <property type="match status" value="2"/>
</dbReference>
<feature type="transmembrane region" description="Helical" evidence="10">
    <location>
        <begin position="387"/>
        <end position="408"/>
    </location>
</feature>
<dbReference type="GO" id="GO:0005524">
    <property type="term" value="F:ATP binding"/>
    <property type="evidence" value="ECO:0007669"/>
    <property type="project" value="UniProtKB-KW"/>
</dbReference>
<feature type="transmembrane region" description="Helical" evidence="10">
    <location>
        <begin position="414"/>
        <end position="432"/>
    </location>
</feature>
<organism evidence="12 13">
    <name type="scientific">Elsinoe batatas</name>
    <dbReference type="NCBI Taxonomy" id="2601811"/>
    <lineage>
        <taxon>Eukaryota</taxon>
        <taxon>Fungi</taxon>
        <taxon>Dikarya</taxon>
        <taxon>Ascomycota</taxon>
        <taxon>Pezizomycotina</taxon>
        <taxon>Dothideomycetes</taxon>
        <taxon>Dothideomycetidae</taxon>
        <taxon>Myriangiales</taxon>
        <taxon>Elsinoaceae</taxon>
        <taxon>Elsinoe</taxon>
    </lineage>
</organism>
<evidence type="ECO:0000256" key="6">
    <source>
        <dbReference type="ARBA" id="ARBA00022840"/>
    </source>
</evidence>
<feature type="transmembrane region" description="Helical" evidence="10">
    <location>
        <begin position="494"/>
        <end position="514"/>
    </location>
</feature>
<dbReference type="InterPro" id="IPR010929">
    <property type="entry name" value="PDR_CDR_ABC"/>
</dbReference>
<feature type="transmembrane region" description="Helical" evidence="10">
    <location>
        <begin position="630"/>
        <end position="650"/>
    </location>
</feature>
<evidence type="ECO:0000256" key="9">
    <source>
        <dbReference type="SAM" id="MobiDB-lite"/>
    </source>
</evidence>
<dbReference type="GO" id="GO:0016887">
    <property type="term" value="F:ATP hydrolysis activity"/>
    <property type="evidence" value="ECO:0007669"/>
    <property type="project" value="InterPro"/>
</dbReference>
<dbReference type="SMART" id="SM00382">
    <property type="entry name" value="AAA"/>
    <property type="match status" value="1"/>
</dbReference>
<evidence type="ECO:0000256" key="3">
    <source>
        <dbReference type="ARBA" id="ARBA00022448"/>
    </source>
</evidence>
<comment type="caution">
    <text evidence="12">The sequence shown here is derived from an EMBL/GenBank/DDBJ whole genome shotgun (WGS) entry which is preliminary data.</text>
</comment>
<evidence type="ECO:0000256" key="10">
    <source>
        <dbReference type="SAM" id="Phobius"/>
    </source>
</evidence>
<keyword evidence="3" id="KW-0813">Transport</keyword>
<dbReference type="GO" id="GO:0016020">
    <property type="term" value="C:membrane"/>
    <property type="evidence" value="ECO:0007669"/>
    <property type="project" value="UniProtKB-SubCell"/>
</dbReference>
<evidence type="ECO:0000256" key="1">
    <source>
        <dbReference type="ARBA" id="ARBA00004141"/>
    </source>
</evidence>
<dbReference type="Pfam" id="PF01061">
    <property type="entry name" value="ABC2_membrane"/>
    <property type="match status" value="2"/>
</dbReference>
<dbReference type="InterPro" id="IPR003439">
    <property type="entry name" value="ABC_transporter-like_ATP-bd"/>
</dbReference>
<keyword evidence="8 10" id="KW-0472">Membrane</keyword>
<feature type="domain" description="ABC transporter" evidence="11">
    <location>
        <begin position="717"/>
        <end position="960"/>
    </location>
</feature>
<keyword evidence="4 10" id="KW-0812">Transmembrane</keyword>
<dbReference type="SUPFAM" id="SSF52540">
    <property type="entry name" value="P-loop containing nucleoside triphosphate hydrolases"/>
    <property type="match status" value="2"/>
</dbReference>
<dbReference type="InterPro" id="IPR027417">
    <property type="entry name" value="P-loop_NTPase"/>
</dbReference>
<dbReference type="FunFam" id="3.40.50.300:FF:000054">
    <property type="entry name" value="ABC multidrug transporter atrF"/>
    <property type="match status" value="1"/>
</dbReference>
<dbReference type="PROSITE" id="PS50893">
    <property type="entry name" value="ABC_TRANSPORTER_2"/>
    <property type="match status" value="2"/>
</dbReference>
<evidence type="ECO:0000256" key="2">
    <source>
        <dbReference type="ARBA" id="ARBA00006012"/>
    </source>
</evidence>
<dbReference type="Pfam" id="PF00005">
    <property type="entry name" value="ABC_tran"/>
    <property type="match status" value="2"/>
</dbReference>
<feature type="transmembrane region" description="Helical" evidence="10">
    <location>
        <begin position="1097"/>
        <end position="1114"/>
    </location>
</feature>
<keyword evidence="13" id="KW-1185">Reference proteome</keyword>
<dbReference type="EMBL" id="JAESVG020000001">
    <property type="protein sequence ID" value="KAG8631234.1"/>
    <property type="molecule type" value="Genomic_DNA"/>
</dbReference>
<proteinExistence type="inferred from homology"/>
<evidence type="ECO:0000256" key="4">
    <source>
        <dbReference type="ARBA" id="ARBA00022692"/>
    </source>
</evidence>